<comment type="similarity">
    <text evidence="2">Belongs to the HAD-like hydrolase superfamily. CbbY/CbbZ/Gph/YieH family.</text>
</comment>
<dbReference type="PANTHER" id="PTHR46193">
    <property type="entry name" value="6-PHOSPHOGLUCONATE PHOSPHATASE"/>
    <property type="match status" value="1"/>
</dbReference>
<dbReference type="GO" id="GO:0016787">
    <property type="term" value="F:hydrolase activity"/>
    <property type="evidence" value="ECO:0007669"/>
    <property type="project" value="UniProtKB-KW"/>
</dbReference>
<keyword evidence="6" id="KW-0378">Hydrolase</keyword>
<evidence type="ECO:0000313" key="7">
    <source>
        <dbReference type="Proteomes" id="UP001164965"/>
    </source>
</evidence>
<keyword evidence="3" id="KW-0479">Metal-binding</keyword>
<evidence type="ECO:0000256" key="5">
    <source>
        <dbReference type="ARBA" id="ARBA00023277"/>
    </source>
</evidence>
<keyword evidence="5" id="KW-0119">Carbohydrate metabolism</keyword>
<evidence type="ECO:0000256" key="4">
    <source>
        <dbReference type="ARBA" id="ARBA00022842"/>
    </source>
</evidence>
<dbReference type="NCBIfam" id="TIGR01509">
    <property type="entry name" value="HAD-SF-IA-v3"/>
    <property type="match status" value="1"/>
</dbReference>
<dbReference type="InterPro" id="IPR023214">
    <property type="entry name" value="HAD_sf"/>
</dbReference>
<dbReference type="InterPro" id="IPR051600">
    <property type="entry name" value="Beta-PGM-like"/>
</dbReference>
<dbReference type="Proteomes" id="UP001164965">
    <property type="component" value="Chromosome"/>
</dbReference>
<gene>
    <name evidence="6" type="ORF">RHODO2019_08540</name>
</gene>
<dbReference type="InterPro" id="IPR036412">
    <property type="entry name" value="HAD-like_sf"/>
</dbReference>
<dbReference type="SFLD" id="SFLDS00003">
    <property type="entry name" value="Haloacid_Dehalogenase"/>
    <property type="match status" value="1"/>
</dbReference>
<evidence type="ECO:0000313" key="6">
    <source>
        <dbReference type="EMBL" id="UZJ26426.1"/>
    </source>
</evidence>
<dbReference type="EMBL" id="CP110615">
    <property type="protein sequence ID" value="UZJ26426.1"/>
    <property type="molecule type" value="Genomic_DNA"/>
</dbReference>
<dbReference type="RefSeq" id="WP_265384530.1">
    <property type="nucleotide sequence ID" value="NZ_CP110615.1"/>
</dbReference>
<reference evidence="6" key="1">
    <citation type="submission" date="2022-10" db="EMBL/GenBank/DDBJ databases">
        <title>Rhodococcus sp.75.</title>
        <authorList>
            <person name="Sun M."/>
        </authorList>
    </citation>
    <scope>NUCLEOTIDE SEQUENCE</scope>
    <source>
        <strain evidence="6">75</strain>
    </source>
</reference>
<keyword evidence="4" id="KW-0460">Magnesium</keyword>
<dbReference type="PANTHER" id="PTHR46193:SF18">
    <property type="entry name" value="HEXITOL PHOSPHATASE B"/>
    <property type="match status" value="1"/>
</dbReference>
<sequence>MTTRETTPARLSTLGLPAAVTACLFDLDGVLTSTASVHAAAWAVALDAVLRARAERDGTPFVAFDPVLDYRALVDGRPRDDGARSFLAARGIVLAEGAAGEPAGTSSVAAVGAAKGAEVDRLLHRDGVHVVAGAIGYVRAVRAAGLRCAVVSSSTNARTVLAAAGLAALVEVRIDGVVAAERHLRGKPAPDGFLAAAADLGVRPAAAAVFEDAVVGVRAGRTGGFGYVVGIGRGRSGAALQAAGADVVVRDLAELLARATAGRQG</sequence>
<protein>
    <submittedName>
        <fullName evidence="6">HAD-IA family hydrolase</fullName>
    </submittedName>
</protein>
<keyword evidence="7" id="KW-1185">Reference proteome</keyword>
<dbReference type="Gene3D" id="1.10.150.240">
    <property type="entry name" value="Putative phosphatase, domain 2"/>
    <property type="match status" value="1"/>
</dbReference>
<dbReference type="SFLD" id="SFLDG01129">
    <property type="entry name" value="C1.5:_HAD__Beta-PGM__Phosphata"/>
    <property type="match status" value="1"/>
</dbReference>
<name>A0ABY6P583_9NOCA</name>
<proteinExistence type="inferred from homology"/>
<dbReference type="Gene3D" id="3.40.50.1000">
    <property type="entry name" value="HAD superfamily/HAD-like"/>
    <property type="match status" value="1"/>
</dbReference>
<organism evidence="6 7">
    <name type="scientific">Rhodococcus antarcticus</name>
    <dbReference type="NCBI Taxonomy" id="2987751"/>
    <lineage>
        <taxon>Bacteria</taxon>
        <taxon>Bacillati</taxon>
        <taxon>Actinomycetota</taxon>
        <taxon>Actinomycetes</taxon>
        <taxon>Mycobacteriales</taxon>
        <taxon>Nocardiaceae</taxon>
        <taxon>Rhodococcus</taxon>
    </lineage>
</organism>
<dbReference type="InterPro" id="IPR023198">
    <property type="entry name" value="PGP-like_dom2"/>
</dbReference>
<comment type="cofactor">
    <cofactor evidence="1">
        <name>Mg(2+)</name>
        <dbReference type="ChEBI" id="CHEBI:18420"/>
    </cofactor>
</comment>
<dbReference type="InterPro" id="IPR006439">
    <property type="entry name" value="HAD-SF_hydro_IA"/>
</dbReference>
<evidence type="ECO:0000256" key="1">
    <source>
        <dbReference type="ARBA" id="ARBA00001946"/>
    </source>
</evidence>
<dbReference type="Pfam" id="PF00702">
    <property type="entry name" value="Hydrolase"/>
    <property type="match status" value="1"/>
</dbReference>
<accession>A0ABY6P583</accession>
<evidence type="ECO:0000256" key="2">
    <source>
        <dbReference type="ARBA" id="ARBA00006171"/>
    </source>
</evidence>
<dbReference type="SUPFAM" id="SSF56784">
    <property type="entry name" value="HAD-like"/>
    <property type="match status" value="1"/>
</dbReference>
<evidence type="ECO:0000256" key="3">
    <source>
        <dbReference type="ARBA" id="ARBA00022723"/>
    </source>
</evidence>
<dbReference type="PROSITE" id="PS51257">
    <property type="entry name" value="PROKAR_LIPOPROTEIN"/>
    <property type="match status" value="1"/>
</dbReference>